<dbReference type="EMBL" id="CP036273">
    <property type="protein sequence ID" value="QDU18397.1"/>
    <property type="molecule type" value="Genomic_DNA"/>
</dbReference>
<dbReference type="KEGG" id="uli:ETAA1_02830"/>
<dbReference type="RefSeq" id="WP_145233654.1">
    <property type="nucleotide sequence ID" value="NZ_CP036273.1"/>
</dbReference>
<feature type="chain" id="PRO_5022015611" description="DUF4476 domain-containing protein" evidence="1">
    <location>
        <begin position="26"/>
        <end position="396"/>
    </location>
</feature>
<dbReference type="Proteomes" id="UP000319576">
    <property type="component" value="Chromosome"/>
</dbReference>
<keyword evidence="3" id="KW-1185">Reference proteome</keyword>
<evidence type="ECO:0000256" key="1">
    <source>
        <dbReference type="SAM" id="SignalP"/>
    </source>
</evidence>
<evidence type="ECO:0000313" key="3">
    <source>
        <dbReference type="Proteomes" id="UP000319576"/>
    </source>
</evidence>
<gene>
    <name evidence="2" type="ORF">ETAA1_02830</name>
</gene>
<keyword evidence="1" id="KW-0732">Signal</keyword>
<sequence length="396" mass="40214" precursor="true">MTRWIGKRGLWGVVAAGAVAGGAFATEPGDVVTFKEGNKDRKVTVTKVNKKADGSVEVTGKDASGEVTSWVEGPAAAAAKAATPGKATAPAAPVTPPALPKAKARAEDPMGAPTAPMPETAAERERRLFNGKFFGRDTPAPTPAAAAGTTAPQIAEAGEPKAKPGLLNRIFGKKSAPVPAAMPGPAVTTPTAAAPAAKAAPTAVEPKVAAPVRPAPAAAPPVKAAAPVPTPSIPVPMPLPATRPAPVAVPVPQPLPPVVPLPTIPGVPQSARPGEPVHVVLPVGYVPPEVAMADDVRPFAGTLRDGGSAVRDRLLAAKGLADGRHGSTDQVKAMLFAAAQRDPAATVRAACVDHLVRLGYYHPDFMSHLNRLAEGAAGEERDAARAGLAKMTPRRW</sequence>
<proteinExistence type="predicted"/>
<dbReference type="AlphaFoldDB" id="A0A517XLL0"/>
<name>A0A517XLL0_9BACT</name>
<evidence type="ECO:0000313" key="2">
    <source>
        <dbReference type="EMBL" id="QDU18397.1"/>
    </source>
</evidence>
<accession>A0A517XLL0</accession>
<feature type="signal peptide" evidence="1">
    <location>
        <begin position="1"/>
        <end position="25"/>
    </location>
</feature>
<organism evidence="2 3">
    <name type="scientific">Urbifossiella limnaea</name>
    <dbReference type="NCBI Taxonomy" id="2528023"/>
    <lineage>
        <taxon>Bacteria</taxon>
        <taxon>Pseudomonadati</taxon>
        <taxon>Planctomycetota</taxon>
        <taxon>Planctomycetia</taxon>
        <taxon>Gemmatales</taxon>
        <taxon>Gemmataceae</taxon>
        <taxon>Urbifossiella</taxon>
    </lineage>
</organism>
<protein>
    <recommendedName>
        <fullName evidence="4">DUF4476 domain-containing protein</fullName>
    </recommendedName>
</protein>
<evidence type="ECO:0008006" key="4">
    <source>
        <dbReference type="Google" id="ProtNLM"/>
    </source>
</evidence>
<reference evidence="2 3" key="1">
    <citation type="submission" date="2019-02" db="EMBL/GenBank/DDBJ databases">
        <title>Deep-cultivation of Planctomycetes and their phenomic and genomic characterization uncovers novel biology.</title>
        <authorList>
            <person name="Wiegand S."/>
            <person name="Jogler M."/>
            <person name="Boedeker C."/>
            <person name="Pinto D."/>
            <person name="Vollmers J."/>
            <person name="Rivas-Marin E."/>
            <person name="Kohn T."/>
            <person name="Peeters S.H."/>
            <person name="Heuer A."/>
            <person name="Rast P."/>
            <person name="Oberbeckmann S."/>
            <person name="Bunk B."/>
            <person name="Jeske O."/>
            <person name="Meyerdierks A."/>
            <person name="Storesund J.E."/>
            <person name="Kallscheuer N."/>
            <person name="Luecker S."/>
            <person name="Lage O.M."/>
            <person name="Pohl T."/>
            <person name="Merkel B.J."/>
            <person name="Hornburger P."/>
            <person name="Mueller R.-W."/>
            <person name="Bruemmer F."/>
            <person name="Labrenz M."/>
            <person name="Spormann A.M."/>
            <person name="Op den Camp H."/>
            <person name="Overmann J."/>
            <person name="Amann R."/>
            <person name="Jetten M.S.M."/>
            <person name="Mascher T."/>
            <person name="Medema M.H."/>
            <person name="Devos D.P."/>
            <person name="Kaster A.-K."/>
            <person name="Ovreas L."/>
            <person name="Rohde M."/>
            <person name="Galperin M.Y."/>
            <person name="Jogler C."/>
        </authorList>
    </citation>
    <scope>NUCLEOTIDE SEQUENCE [LARGE SCALE GENOMIC DNA]</scope>
    <source>
        <strain evidence="2 3">ETA_A1</strain>
    </source>
</reference>
<dbReference type="OrthoDB" id="9989413at2"/>